<protein>
    <submittedName>
        <fullName evidence="2">Uncharacterized protein</fullName>
    </submittedName>
</protein>
<name>A0A086TLB9_9FUNG</name>
<feature type="transmembrane region" description="Helical" evidence="1">
    <location>
        <begin position="149"/>
        <end position="172"/>
    </location>
</feature>
<dbReference type="AlphaFoldDB" id="A0A086TLB9"/>
<keyword evidence="1" id="KW-0812">Transmembrane</keyword>
<dbReference type="Proteomes" id="UP000243308">
    <property type="component" value="Unassembled WGS sequence"/>
</dbReference>
<keyword evidence="1" id="KW-1133">Transmembrane helix</keyword>
<dbReference type="EMBL" id="KN042430">
    <property type="protein sequence ID" value="KFH62746.1"/>
    <property type="molecule type" value="Genomic_DNA"/>
</dbReference>
<evidence type="ECO:0000313" key="3">
    <source>
        <dbReference type="Proteomes" id="UP000243308"/>
    </source>
</evidence>
<accession>A0A086TLB9</accession>
<sequence length="205" mass="21967">MANNTSVGAPWTKYLCSATNACVEEGFNCHYGYCIPSLKEGETCVDEKDTVAPFVARIDNVYHFYCDMPTDMKAQNTKCPLGCEVWEDCHSNICFLKKCTQDQLDCKKGNDDACMGVNPKDIMCYNAGIHGASTLKPLAVDEGLTSSQIGGIAGGVSAAVILLAAAGAFFVVRRRRAAKAAKAQAALPTYSSPDEKNTMQQVVSA</sequence>
<proteinExistence type="predicted"/>
<evidence type="ECO:0000313" key="2">
    <source>
        <dbReference type="EMBL" id="KFH62746.1"/>
    </source>
</evidence>
<reference evidence="2 3" key="1">
    <citation type="submission" date="2011-02" db="EMBL/GenBank/DDBJ databases">
        <title>The Genome Sequence of Mortierella verticillata NRRL 6337.</title>
        <authorList>
            <consortium name="The Broad Institute Genome Sequencing Platform"/>
            <person name="Russ C."/>
            <person name="Cuomo C."/>
            <person name="Burger G."/>
            <person name="Gray M.W."/>
            <person name="Holland P.W.H."/>
            <person name="King N."/>
            <person name="Lang F.B.F."/>
            <person name="Roger A.J."/>
            <person name="Ruiz-Trillo I."/>
            <person name="Young S.K."/>
            <person name="Zeng Q."/>
            <person name="Gargeya S."/>
            <person name="Alvarado L."/>
            <person name="Berlin A."/>
            <person name="Chapman S.B."/>
            <person name="Chen Z."/>
            <person name="Freedman E."/>
            <person name="Gellesch M."/>
            <person name="Goldberg J."/>
            <person name="Griggs A."/>
            <person name="Gujja S."/>
            <person name="Heilman E."/>
            <person name="Heiman D."/>
            <person name="Howarth C."/>
            <person name="Mehta T."/>
            <person name="Neiman D."/>
            <person name="Pearson M."/>
            <person name="Roberts A."/>
            <person name="Saif S."/>
            <person name="Shea T."/>
            <person name="Shenoy N."/>
            <person name="Sisk P."/>
            <person name="Stolte C."/>
            <person name="Sykes S."/>
            <person name="White J."/>
            <person name="Yandava C."/>
            <person name="Haas B."/>
            <person name="Nusbaum C."/>
            <person name="Birren B."/>
        </authorList>
    </citation>
    <scope>NUCLEOTIDE SEQUENCE [LARGE SCALE GENOMIC DNA]</scope>
    <source>
        <strain evidence="2 3">NRRL 6337</strain>
    </source>
</reference>
<gene>
    <name evidence="2" type="ORF">MVEG_11273</name>
</gene>
<keyword evidence="1" id="KW-0472">Membrane</keyword>
<evidence type="ECO:0000256" key="1">
    <source>
        <dbReference type="SAM" id="Phobius"/>
    </source>
</evidence>
<dbReference type="OrthoDB" id="2413364at2759"/>
<organism evidence="2 3">
    <name type="scientific">Podila verticillata NRRL 6337</name>
    <dbReference type="NCBI Taxonomy" id="1069443"/>
    <lineage>
        <taxon>Eukaryota</taxon>
        <taxon>Fungi</taxon>
        <taxon>Fungi incertae sedis</taxon>
        <taxon>Mucoromycota</taxon>
        <taxon>Mortierellomycotina</taxon>
        <taxon>Mortierellomycetes</taxon>
        <taxon>Mortierellales</taxon>
        <taxon>Mortierellaceae</taxon>
        <taxon>Podila</taxon>
    </lineage>
</organism>
<keyword evidence="3" id="KW-1185">Reference proteome</keyword>